<feature type="compositionally biased region" description="Polar residues" evidence="1">
    <location>
        <begin position="131"/>
        <end position="140"/>
    </location>
</feature>
<keyword evidence="2" id="KW-1185">Reference proteome</keyword>
<feature type="compositionally biased region" description="Polar residues" evidence="1">
    <location>
        <begin position="1"/>
        <end position="19"/>
    </location>
</feature>
<dbReference type="Proteomes" id="UP000694856">
    <property type="component" value="Chromosome 16"/>
</dbReference>
<accession>A0A8B8R5V1</accession>
<dbReference type="KEGG" id="cfr:116656707"/>
<name>A0A8B8R5V1_CAMFR</name>
<evidence type="ECO:0000256" key="1">
    <source>
        <dbReference type="SAM" id="MobiDB-lite"/>
    </source>
</evidence>
<evidence type="ECO:0000313" key="2">
    <source>
        <dbReference type="Proteomes" id="UP000694856"/>
    </source>
</evidence>
<evidence type="ECO:0000313" key="3">
    <source>
        <dbReference type="RefSeq" id="XP_032312590.1"/>
    </source>
</evidence>
<feature type="region of interest" description="Disordered" evidence="1">
    <location>
        <begin position="111"/>
        <end position="140"/>
    </location>
</feature>
<dbReference type="AlphaFoldDB" id="A0A8B8R5V1"/>
<gene>
    <name evidence="3" type="primary">LOC116656707</name>
</gene>
<dbReference type="RefSeq" id="XP_032312590.1">
    <property type="nucleotide sequence ID" value="XM_032456699.1"/>
</dbReference>
<sequence>MLATGMHNQRLNSKHTQPQSPRPHPSGRGHQMMSLPPRGACKNNPSSTPPDLGRKRMGGWKVEAADGSPRNTGCVQTPRDDDSPCQTHGGQAGLRCWGRGWGGGCRRPGVSPAHGVARTAPGEQHTRPAQVESSHSPTPTNIRAPLYLRIVLGRQRRLRTSQEHRPWGGWTTNDNCLSESHVFHAHRLTLIILPRASCSWRKATCYVCDGIPQDLPPGGHTAWLGSQPQSTEPCLGLRRDP</sequence>
<feature type="region of interest" description="Disordered" evidence="1">
    <location>
        <begin position="219"/>
        <end position="241"/>
    </location>
</feature>
<proteinExistence type="predicted"/>
<protein>
    <submittedName>
        <fullName evidence="3">Uncharacterized protein LOC116656707</fullName>
    </submittedName>
</protein>
<reference evidence="3" key="1">
    <citation type="submission" date="2025-08" db="UniProtKB">
        <authorList>
            <consortium name="RefSeq"/>
        </authorList>
    </citation>
    <scope>IDENTIFICATION</scope>
    <source>
        <tissue evidence="3">Ear skin</tissue>
    </source>
</reference>
<organism evidence="2 3">
    <name type="scientific">Camelus ferus</name>
    <name type="common">Wild bactrian camel</name>
    <name type="synonym">Camelus bactrianus ferus</name>
    <dbReference type="NCBI Taxonomy" id="419612"/>
    <lineage>
        <taxon>Eukaryota</taxon>
        <taxon>Metazoa</taxon>
        <taxon>Chordata</taxon>
        <taxon>Craniata</taxon>
        <taxon>Vertebrata</taxon>
        <taxon>Euteleostomi</taxon>
        <taxon>Mammalia</taxon>
        <taxon>Eutheria</taxon>
        <taxon>Laurasiatheria</taxon>
        <taxon>Artiodactyla</taxon>
        <taxon>Tylopoda</taxon>
        <taxon>Camelidae</taxon>
        <taxon>Camelus</taxon>
    </lineage>
</organism>
<dbReference type="GeneID" id="116656707"/>
<feature type="region of interest" description="Disordered" evidence="1">
    <location>
        <begin position="1"/>
        <end position="89"/>
    </location>
</feature>